<name>A0A8J7K1K6_9NEIS</name>
<dbReference type="NCBIfam" id="TIGR02473">
    <property type="entry name" value="flagell_FliJ"/>
    <property type="match status" value="1"/>
</dbReference>
<dbReference type="InterPro" id="IPR053716">
    <property type="entry name" value="Flag_assembly_chemotaxis_eff"/>
</dbReference>
<dbReference type="Pfam" id="PF02050">
    <property type="entry name" value="FliJ"/>
    <property type="match status" value="1"/>
</dbReference>
<keyword evidence="5" id="KW-1003">Cell membrane</keyword>
<comment type="similarity">
    <text evidence="2">Belongs to the FliJ family.</text>
</comment>
<keyword evidence="8" id="KW-0653">Protein transport</keyword>
<keyword evidence="11" id="KW-0175">Coiled coil</keyword>
<keyword evidence="13" id="KW-1185">Reference proteome</keyword>
<evidence type="ECO:0000313" key="13">
    <source>
        <dbReference type="Proteomes" id="UP000604481"/>
    </source>
</evidence>
<keyword evidence="7" id="KW-1005">Bacterial flagellum biogenesis</keyword>
<reference evidence="12 13" key="1">
    <citation type="submission" date="2020-10" db="EMBL/GenBank/DDBJ databases">
        <title>The genome sequence of Chitinilyticum litopenaei 4Y14.</title>
        <authorList>
            <person name="Liu Y."/>
        </authorList>
    </citation>
    <scope>NUCLEOTIDE SEQUENCE [LARGE SCALE GENOMIC DNA]</scope>
    <source>
        <strain evidence="12 13">4Y14</strain>
    </source>
</reference>
<dbReference type="AlphaFoldDB" id="A0A8J7K1K6"/>
<dbReference type="GO" id="GO:0015031">
    <property type="term" value="P:protein transport"/>
    <property type="evidence" value="ECO:0007669"/>
    <property type="project" value="UniProtKB-KW"/>
</dbReference>
<proteinExistence type="inferred from homology"/>
<protein>
    <recommendedName>
        <fullName evidence="3">Flagellar FliJ protein</fullName>
    </recommendedName>
</protein>
<dbReference type="PANTHER" id="PTHR38786:SF1">
    <property type="entry name" value="FLAGELLAR FLIJ PROTEIN"/>
    <property type="match status" value="1"/>
</dbReference>
<feature type="coiled-coil region" evidence="11">
    <location>
        <begin position="72"/>
        <end position="130"/>
    </location>
</feature>
<sequence length="143" mass="17069">MAQFRFAFLLQLARDEREDAARKMQEAQASWLTAQGKFQQLDGYRAEYRARLTAQNQGGMTVAQWRDYQLFLGKLDEACSLQQQEIQRLELRYQQLRAVWQEKDRKVSAFEALQQRHDKAELLREGKQEQKLLDEFNSRLKRN</sequence>
<evidence type="ECO:0000256" key="7">
    <source>
        <dbReference type="ARBA" id="ARBA00022795"/>
    </source>
</evidence>
<evidence type="ECO:0000256" key="5">
    <source>
        <dbReference type="ARBA" id="ARBA00022475"/>
    </source>
</evidence>
<keyword evidence="10" id="KW-1006">Bacterial flagellum protein export</keyword>
<evidence type="ECO:0000256" key="6">
    <source>
        <dbReference type="ARBA" id="ARBA00022500"/>
    </source>
</evidence>
<dbReference type="InterPro" id="IPR012823">
    <property type="entry name" value="Flagell_FliJ"/>
</dbReference>
<evidence type="ECO:0000256" key="4">
    <source>
        <dbReference type="ARBA" id="ARBA00022448"/>
    </source>
</evidence>
<keyword evidence="4" id="KW-0813">Transport</keyword>
<evidence type="ECO:0000256" key="8">
    <source>
        <dbReference type="ARBA" id="ARBA00022927"/>
    </source>
</evidence>
<dbReference type="GO" id="GO:0009288">
    <property type="term" value="C:bacterial-type flagellum"/>
    <property type="evidence" value="ECO:0007669"/>
    <property type="project" value="InterPro"/>
</dbReference>
<dbReference type="GO" id="GO:0006935">
    <property type="term" value="P:chemotaxis"/>
    <property type="evidence" value="ECO:0007669"/>
    <property type="project" value="UniProtKB-KW"/>
</dbReference>
<keyword evidence="12" id="KW-0282">Flagellum</keyword>
<evidence type="ECO:0000256" key="1">
    <source>
        <dbReference type="ARBA" id="ARBA00004413"/>
    </source>
</evidence>
<keyword evidence="9" id="KW-0472">Membrane</keyword>
<dbReference type="InterPro" id="IPR052570">
    <property type="entry name" value="FliJ"/>
</dbReference>
<dbReference type="PANTHER" id="PTHR38786">
    <property type="entry name" value="FLAGELLAR FLIJ PROTEIN"/>
    <property type="match status" value="1"/>
</dbReference>
<comment type="caution">
    <text evidence="12">The sequence shown here is derived from an EMBL/GenBank/DDBJ whole genome shotgun (WGS) entry which is preliminary data.</text>
</comment>
<dbReference type="InterPro" id="IPR018006">
    <property type="entry name" value="Flag_FliJ_proteobac"/>
</dbReference>
<dbReference type="Proteomes" id="UP000604481">
    <property type="component" value="Unassembled WGS sequence"/>
</dbReference>
<dbReference type="GO" id="GO:0005886">
    <property type="term" value="C:plasma membrane"/>
    <property type="evidence" value="ECO:0007669"/>
    <property type="project" value="UniProtKB-SubCell"/>
</dbReference>
<dbReference type="GO" id="GO:0044781">
    <property type="term" value="P:bacterial-type flagellum organization"/>
    <property type="evidence" value="ECO:0007669"/>
    <property type="project" value="UniProtKB-KW"/>
</dbReference>
<keyword evidence="12" id="KW-0966">Cell projection</keyword>
<dbReference type="EMBL" id="JADFUA010000002">
    <property type="protein sequence ID" value="MBE9608812.1"/>
    <property type="molecule type" value="Genomic_DNA"/>
</dbReference>
<evidence type="ECO:0000256" key="3">
    <source>
        <dbReference type="ARBA" id="ARBA00020392"/>
    </source>
</evidence>
<dbReference type="GO" id="GO:0071973">
    <property type="term" value="P:bacterial-type flagellum-dependent cell motility"/>
    <property type="evidence" value="ECO:0007669"/>
    <property type="project" value="InterPro"/>
</dbReference>
<evidence type="ECO:0000256" key="2">
    <source>
        <dbReference type="ARBA" id="ARBA00010004"/>
    </source>
</evidence>
<accession>A0A8J7K1K6</accession>
<dbReference type="PRINTS" id="PR01004">
    <property type="entry name" value="FLGFLIJ"/>
</dbReference>
<evidence type="ECO:0000256" key="10">
    <source>
        <dbReference type="ARBA" id="ARBA00023225"/>
    </source>
</evidence>
<dbReference type="RefSeq" id="WP_194115333.1">
    <property type="nucleotide sequence ID" value="NZ_JADFUA010000002.1"/>
</dbReference>
<evidence type="ECO:0000313" key="12">
    <source>
        <dbReference type="EMBL" id="MBE9608812.1"/>
    </source>
</evidence>
<gene>
    <name evidence="12" type="primary">fliJ</name>
    <name evidence="12" type="ORF">INR99_05555</name>
</gene>
<comment type="subcellular location">
    <subcellularLocation>
        <location evidence="1">Cell membrane</location>
        <topology evidence="1">Peripheral membrane protein</topology>
        <orientation evidence="1">Cytoplasmic side</orientation>
    </subcellularLocation>
</comment>
<evidence type="ECO:0000256" key="11">
    <source>
        <dbReference type="SAM" id="Coils"/>
    </source>
</evidence>
<keyword evidence="12" id="KW-0969">Cilium</keyword>
<dbReference type="Gene3D" id="1.10.287.1700">
    <property type="match status" value="1"/>
</dbReference>
<keyword evidence="6" id="KW-0145">Chemotaxis</keyword>
<organism evidence="12 13">
    <name type="scientific">Chitinilyticum piscinae</name>
    <dbReference type="NCBI Taxonomy" id="2866724"/>
    <lineage>
        <taxon>Bacteria</taxon>
        <taxon>Pseudomonadati</taxon>
        <taxon>Pseudomonadota</taxon>
        <taxon>Betaproteobacteria</taxon>
        <taxon>Neisseriales</taxon>
        <taxon>Chitinibacteraceae</taxon>
        <taxon>Chitinilyticum</taxon>
    </lineage>
</organism>
<dbReference type="GO" id="GO:0003774">
    <property type="term" value="F:cytoskeletal motor activity"/>
    <property type="evidence" value="ECO:0007669"/>
    <property type="project" value="InterPro"/>
</dbReference>
<dbReference type="PIRSF" id="PIRSF019404">
    <property type="entry name" value="FliJ"/>
    <property type="match status" value="1"/>
</dbReference>
<evidence type="ECO:0000256" key="9">
    <source>
        <dbReference type="ARBA" id="ARBA00023136"/>
    </source>
</evidence>